<dbReference type="SUPFAM" id="SSF53244">
    <property type="entry name" value="MurD-like peptide ligases, peptide-binding domain"/>
    <property type="match status" value="1"/>
</dbReference>
<reference evidence="18 19" key="1">
    <citation type="journal article" date="2016" name="Nat. Commun.">
        <title>Thousands of microbial genomes shed light on interconnected biogeochemical processes in an aquifer system.</title>
        <authorList>
            <person name="Anantharaman K."/>
            <person name="Brown C.T."/>
            <person name="Hug L.A."/>
            <person name="Sharon I."/>
            <person name="Castelle C.J."/>
            <person name="Probst A.J."/>
            <person name="Thomas B.C."/>
            <person name="Singh A."/>
            <person name="Wilkins M.J."/>
            <person name="Karaoz U."/>
            <person name="Brodie E.L."/>
            <person name="Williams K.H."/>
            <person name="Hubbard S.S."/>
            <person name="Banfield J.F."/>
        </authorList>
    </citation>
    <scope>NUCLEOTIDE SEQUENCE [LARGE SCALE GENOMIC DNA]</scope>
</reference>
<dbReference type="Pfam" id="PF02875">
    <property type="entry name" value="Mur_ligase_C"/>
    <property type="match status" value="1"/>
</dbReference>
<dbReference type="GO" id="GO:0009252">
    <property type="term" value="P:peptidoglycan biosynthetic process"/>
    <property type="evidence" value="ECO:0007669"/>
    <property type="project" value="UniProtKB-UniRule"/>
</dbReference>
<keyword evidence="11" id="KW-0131">Cell cycle</keyword>
<dbReference type="InterPro" id="IPR013221">
    <property type="entry name" value="Mur_ligase_cen"/>
</dbReference>
<evidence type="ECO:0000313" key="18">
    <source>
        <dbReference type="EMBL" id="OGK42749.1"/>
    </source>
</evidence>
<keyword evidence="10" id="KW-0573">Peptidoglycan synthesis</keyword>
<organism evidence="18 19">
    <name type="scientific">Candidatus Roizmanbacteria bacterium RIFCSPLOWO2_01_FULL_35_13</name>
    <dbReference type="NCBI Taxonomy" id="1802055"/>
    <lineage>
        <taxon>Bacteria</taxon>
        <taxon>Candidatus Roizmaniibacteriota</taxon>
    </lineage>
</organism>
<evidence type="ECO:0000256" key="11">
    <source>
        <dbReference type="ARBA" id="ARBA00023306"/>
    </source>
</evidence>
<evidence type="ECO:0000259" key="17">
    <source>
        <dbReference type="Pfam" id="PF08245"/>
    </source>
</evidence>
<dbReference type="SUPFAM" id="SSF53623">
    <property type="entry name" value="MurD-like peptide ligases, catalytic domain"/>
    <property type="match status" value="1"/>
</dbReference>
<evidence type="ECO:0000313" key="19">
    <source>
        <dbReference type="Proteomes" id="UP000179270"/>
    </source>
</evidence>
<evidence type="ECO:0000256" key="14">
    <source>
        <dbReference type="NCBIfam" id="TIGR01082"/>
    </source>
</evidence>
<comment type="subcellular location">
    <subcellularLocation>
        <location evidence="1">Cytoplasm</location>
    </subcellularLocation>
</comment>
<feature type="domain" description="Mur ligase N-terminal catalytic" evidence="15">
    <location>
        <begin position="10"/>
        <end position="108"/>
    </location>
</feature>
<evidence type="ECO:0000256" key="5">
    <source>
        <dbReference type="ARBA" id="ARBA00022598"/>
    </source>
</evidence>
<dbReference type="GO" id="GO:0008360">
    <property type="term" value="P:regulation of cell shape"/>
    <property type="evidence" value="ECO:0007669"/>
    <property type="project" value="UniProtKB-KW"/>
</dbReference>
<keyword evidence="6" id="KW-0132">Cell division</keyword>
<keyword evidence="7" id="KW-0547">Nucleotide-binding</keyword>
<dbReference type="Pfam" id="PF01225">
    <property type="entry name" value="Mur_ligase"/>
    <property type="match status" value="1"/>
</dbReference>
<evidence type="ECO:0000256" key="4">
    <source>
        <dbReference type="ARBA" id="ARBA00022490"/>
    </source>
</evidence>
<evidence type="ECO:0000259" key="15">
    <source>
        <dbReference type="Pfam" id="PF01225"/>
    </source>
</evidence>
<evidence type="ECO:0000256" key="10">
    <source>
        <dbReference type="ARBA" id="ARBA00022984"/>
    </source>
</evidence>
<dbReference type="GO" id="GO:0005737">
    <property type="term" value="C:cytoplasm"/>
    <property type="evidence" value="ECO:0007669"/>
    <property type="project" value="UniProtKB-SubCell"/>
</dbReference>
<comment type="catalytic activity">
    <reaction evidence="13">
        <text>UDP-N-acetyl-alpha-D-muramate + L-alanine + ATP = UDP-N-acetyl-alpha-D-muramoyl-L-alanine + ADP + phosphate + H(+)</text>
        <dbReference type="Rhea" id="RHEA:23372"/>
        <dbReference type="ChEBI" id="CHEBI:15378"/>
        <dbReference type="ChEBI" id="CHEBI:30616"/>
        <dbReference type="ChEBI" id="CHEBI:43474"/>
        <dbReference type="ChEBI" id="CHEBI:57972"/>
        <dbReference type="ChEBI" id="CHEBI:70757"/>
        <dbReference type="ChEBI" id="CHEBI:83898"/>
        <dbReference type="ChEBI" id="CHEBI:456216"/>
        <dbReference type="EC" id="6.3.2.8"/>
    </reaction>
</comment>
<dbReference type="GO" id="GO:0071555">
    <property type="term" value="P:cell wall organization"/>
    <property type="evidence" value="ECO:0007669"/>
    <property type="project" value="UniProtKB-KW"/>
</dbReference>
<dbReference type="InterPro" id="IPR000713">
    <property type="entry name" value="Mur_ligase_N"/>
</dbReference>
<comment type="caution">
    <text evidence="18">The sequence shown here is derived from an EMBL/GenBank/DDBJ whole genome shotgun (WGS) entry which is preliminary data.</text>
</comment>
<gene>
    <name evidence="18" type="ORF">A3A74_00865</name>
</gene>
<dbReference type="UniPathway" id="UPA00219"/>
<accession>A0A1F7IHA0</accession>
<dbReference type="GO" id="GO:0051301">
    <property type="term" value="P:cell division"/>
    <property type="evidence" value="ECO:0007669"/>
    <property type="project" value="UniProtKB-KW"/>
</dbReference>
<dbReference type="Pfam" id="PF08245">
    <property type="entry name" value="Mur_ligase_M"/>
    <property type="match status" value="1"/>
</dbReference>
<evidence type="ECO:0000256" key="8">
    <source>
        <dbReference type="ARBA" id="ARBA00022840"/>
    </source>
</evidence>
<dbReference type="Proteomes" id="UP000179270">
    <property type="component" value="Unassembled WGS sequence"/>
</dbReference>
<dbReference type="SUPFAM" id="SSF51984">
    <property type="entry name" value="MurCD N-terminal domain"/>
    <property type="match status" value="1"/>
</dbReference>
<dbReference type="InterPro" id="IPR004101">
    <property type="entry name" value="Mur_ligase_C"/>
</dbReference>
<dbReference type="EC" id="6.3.2.8" evidence="3 14"/>
<dbReference type="Gene3D" id="3.40.1190.10">
    <property type="entry name" value="Mur-like, catalytic domain"/>
    <property type="match status" value="1"/>
</dbReference>
<comment type="pathway">
    <text evidence="2">Cell wall biogenesis; peptidoglycan biosynthesis.</text>
</comment>
<evidence type="ECO:0000256" key="3">
    <source>
        <dbReference type="ARBA" id="ARBA00012211"/>
    </source>
</evidence>
<evidence type="ECO:0000256" key="2">
    <source>
        <dbReference type="ARBA" id="ARBA00004752"/>
    </source>
</evidence>
<keyword evidence="9" id="KW-0133">Cell shape</keyword>
<evidence type="ECO:0000256" key="12">
    <source>
        <dbReference type="ARBA" id="ARBA00023316"/>
    </source>
</evidence>
<name>A0A1F7IHA0_9BACT</name>
<evidence type="ECO:0000259" key="16">
    <source>
        <dbReference type="Pfam" id="PF02875"/>
    </source>
</evidence>
<dbReference type="GO" id="GO:0005524">
    <property type="term" value="F:ATP binding"/>
    <property type="evidence" value="ECO:0007669"/>
    <property type="project" value="UniProtKB-KW"/>
</dbReference>
<dbReference type="STRING" id="1802055.A3A74_00865"/>
<dbReference type="AlphaFoldDB" id="A0A1F7IHA0"/>
<dbReference type="NCBIfam" id="TIGR01082">
    <property type="entry name" value="murC"/>
    <property type="match status" value="1"/>
</dbReference>
<dbReference type="EMBL" id="MGAF01000004">
    <property type="protein sequence ID" value="OGK42749.1"/>
    <property type="molecule type" value="Genomic_DNA"/>
</dbReference>
<protein>
    <recommendedName>
        <fullName evidence="3 14">UDP-N-acetylmuramate--L-alanine ligase</fullName>
        <ecNumber evidence="3 14">6.3.2.8</ecNumber>
    </recommendedName>
</protein>
<sequence length="492" mass="55654">MLDQAKNVFAVGIKGAAMANLAIILQKMGKNVTGSDIEEEFITDVLLKKNKISWQIGFKPKKLPANIDLMVYSAAHQGDKNPQVIEAKKRNIKILHQAELLGQLIKQFKTSIAVCGCHGKTTSSSLLSYALIKLGAKPSYMIGSSNFNEYFGGDFNGTDYFIVEADEYGVNPPHDLTPKFHFLNPDYILCTNIDFDHPDVYKNLKEVENAFSKFFKNKKLIFCADDQNITRSIDRSSLNQYLSYGFSNKADLQIINYKSNSEGTVFSLKFNIKSRSSPLISKARDYNLSRIDSGVPFNMFRIPRMTIKLFGEKNVSNAAGVILTLHQLGFKLEKIKSAIKDFTGAKRRFELVYKKKGTYLFDDYAHHPNEIKATISAARSRFPKKRIVVIFQPHTYSRTQKLLNDFAKSLSLADQTVILPIFASARENPLNFNITSKDMVKFNPDKLNFIESKQKLNQYLISNIQYQDIIFTMGAGDVYKLSGDIIKIIKSL</sequence>
<evidence type="ECO:0000256" key="9">
    <source>
        <dbReference type="ARBA" id="ARBA00022960"/>
    </source>
</evidence>
<dbReference type="Gene3D" id="3.90.190.20">
    <property type="entry name" value="Mur ligase, C-terminal domain"/>
    <property type="match status" value="1"/>
</dbReference>
<evidence type="ECO:0000256" key="6">
    <source>
        <dbReference type="ARBA" id="ARBA00022618"/>
    </source>
</evidence>
<dbReference type="InterPro" id="IPR050061">
    <property type="entry name" value="MurCDEF_pg_biosynth"/>
</dbReference>
<dbReference type="PANTHER" id="PTHR43445:SF3">
    <property type="entry name" value="UDP-N-ACETYLMURAMATE--L-ALANINE LIGASE"/>
    <property type="match status" value="1"/>
</dbReference>
<dbReference type="PANTHER" id="PTHR43445">
    <property type="entry name" value="UDP-N-ACETYLMURAMATE--L-ALANINE LIGASE-RELATED"/>
    <property type="match status" value="1"/>
</dbReference>
<keyword evidence="4" id="KW-0963">Cytoplasm</keyword>
<feature type="domain" description="Mur ligase C-terminal" evidence="16">
    <location>
        <begin position="347"/>
        <end position="476"/>
    </location>
</feature>
<dbReference type="InterPro" id="IPR036615">
    <property type="entry name" value="Mur_ligase_C_dom_sf"/>
</dbReference>
<evidence type="ECO:0000256" key="1">
    <source>
        <dbReference type="ARBA" id="ARBA00004496"/>
    </source>
</evidence>
<dbReference type="InterPro" id="IPR036565">
    <property type="entry name" value="Mur-like_cat_sf"/>
</dbReference>
<proteinExistence type="predicted"/>
<keyword evidence="5 18" id="KW-0436">Ligase</keyword>
<dbReference type="InterPro" id="IPR005758">
    <property type="entry name" value="UDP-N-AcMur_Ala_ligase_MurC"/>
</dbReference>
<keyword evidence="8" id="KW-0067">ATP-binding</keyword>
<dbReference type="GO" id="GO:0008763">
    <property type="term" value="F:UDP-N-acetylmuramate-L-alanine ligase activity"/>
    <property type="evidence" value="ECO:0007669"/>
    <property type="project" value="UniProtKB-UniRule"/>
</dbReference>
<evidence type="ECO:0000256" key="7">
    <source>
        <dbReference type="ARBA" id="ARBA00022741"/>
    </source>
</evidence>
<keyword evidence="12" id="KW-0961">Cell wall biogenesis/degradation</keyword>
<dbReference type="Gene3D" id="3.40.50.720">
    <property type="entry name" value="NAD(P)-binding Rossmann-like Domain"/>
    <property type="match status" value="1"/>
</dbReference>
<feature type="domain" description="Mur ligase central" evidence="17">
    <location>
        <begin position="114"/>
        <end position="323"/>
    </location>
</feature>
<evidence type="ECO:0000256" key="13">
    <source>
        <dbReference type="ARBA" id="ARBA00047833"/>
    </source>
</evidence>